<organism evidence="1 2">
    <name type="scientific">Chlorobaculum thiosulfatiphilum</name>
    <name type="common">Chlorobium limicola f.sp. thiosulfatophilum</name>
    <dbReference type="NCBI Taxonomy" id="115852"/>
    <lineage>
        <taxon>Bacteria</taxon>
        <taxon>Pseudomonadati</taxon>
        <taxon>Chlorobiota</taxon>
        <taxon>Chlorobiia</taxon>
        <taxon>Chlorobiales</taxon>
        <taxon>Chlorobiaceae</taxon>
        <taxon>Chlorobaculum</taxon>
    </lineage>
</organism>
<dbReference type="OrthoDB" id="597163at2"/>
<gene>
    <name evidence="1" type="ORF">FGF66_11615</name>
</gene>
<proteinExistence type="predicted"/>
<dbReference type="EMBL" id="VDCH01000036">
    <property type="protein sequence ID" value="TNJ36779.1"/>
    <property type="molecule type" value="Genomic_DNA"/>
</dbReference>
<dbReference type="RefSeq" id="WP_139457795.1">
    <property type="nucleotide sequence ID" value="NZ_VDCH01000036.1"/>
</dbReference>
<protein>
    <submittedName>
        <fullName evidence="1">Uncharacterized protein</fullName>
    </submittedName>
</protein>
<evidence type="ECO:0000313" key="2">
    <source>
        <dbReference type="Proteomes" id="UP000308271"/>
    </source>
</evidence>
<dbReference type="Proteomes" id="UP000308271">
    <property type="component" value="Unassembled WGS sequence"/>
</dbReference>
<sequence length="288" mass="32945">MAKTRVFHVSGTESSVRRAIIFLFLLGCSFMFPAALRADDARPGIDGERYRWRVKAGLQVAHQNPDLTYDPVNTSDTPVWNENSDRALTDFSFVSLQRDLTDVSNIELSYRRDGVGGKIHGRQRMHFLFFYVPVTLTEPLEMELRRLKLQYNRVLWTPGQFSLGASVAVQALQITMDATLPNLFRSMDIDDHFDYLVVSPLVGGFAEYQTKGPLKYRVSSEWVSVPLGDVRGKLIGVNAGVDYRLSDRFFLGLGYRFADLNIRLHQKRYDLRGSYEVHGYEMYAGFDF</sequence>
<evidence type="ECO:0000313" key="1">
    <source>
        <dbReference type="EMBL" id="TNJ36779.1"/>
    </source>
</evidence>
<dbReference type="AlphaFoldDB" id="A0A5C4S0R6"/>
<comment type="caution">
    <text evidence="1">The sequence shown here is derived from an EMBL/GenBank/DDBJ whole genome shotgun (WGS) entry which is preliminary data.</text>
</comment>
<accession>A0A5C4S0R6</accession>
<name>A0A5C4S0R6_CHLTI</name>
<reference evidence="1 2" key="1">
    <citation type="submission" date="2019-05" db="EMBL/GenBank/DDBJ databases">
        <title>Draft Whole-Genome sequence of the green sulfur bacterium Chlorobaculum thiosulfatiphilum DSM 249.</title>
        <authorList>
            <person name="Meyer T.E."/>
            <person name="Kyndt J.A."/>
        </authorList>
    </citation>
    <scope>NUCLEOTIDE SEQUENCE [LARGE SCALE GENOMIC DNA]</scope>
    <source>
        <strain evidence="1 2">DSM 249</strain>
    </source>
</reference>
<keyword evidence="2" id="KW-1185">Reference proteome</keyword>